<dbReference type="Gene3D" id="3.40.50.1390">
    <property type="entry name" value="Resolvase, N-terminal catalytic domain"/>
    <property type="match status" value="1"/>
</dbReference>
<dbReference type="Pfam" id="PF07508">
    <property type="entry name" value="Recombinase"/>
    <property type="match status" value="1"/>
</dbReference>
<dbReference type="GO" id="GO:0003677">
    <property type="term" value="F:DNA binding"/>
    <property type="evidence" value="ECO:0007669"/>
    <property type="project" value="UniProtKB-KW"/>
</dbReference>
<dbReference type="RefSeq" id="WP_161821883.1">
    <property type="nucleotide sequence ID" value="NZ_LSRS01000003.1"/>
</dbReference>
<evidence type="ECO:0000313" key="9">
    <source>
        <dbReference type="EMBL" id="KAF1085417.1"/>
    </source>
</evidence>
<evidence type="ECO:0000256" key="5">
    <source>
        <dbReference type="PROSITE-ProRule" id="PRU10137"/>
    </source>
</evidence>
<dbReference type="InterPro" id="IPR006119">
    <property type="entry name" value="Resolv_N"/>
</dbReference>
<evidence type="ECO:0000256" key="3">
    <source>
        <dbReference type="ARBA" id="ARBA00023172"/>
    </source>
</evidence>
<dbReference type="PANTHER" id="PTHR30461:SF23">
    <property type="entry name" value="DNA RECOMBINASE-RELATED"/>
    <property type="match status" value="1"/>
</dbReference>
<dbReference type="GO" id="GO:0015074">
    <property type="term" value="P:DNA integration"/>
    <property type="evidence" value="ECO:0007669"/>
    <property type="project" value="UniProtKB-KW"/>
</dbReference>
<dbReference type="InterPro" id="IPR025827">
    <property type="entry name" value="Zn_ribbon_recom_dom"/>
</dbReference>
<dbReference type="Proteomes" id="UP000798488">
    <property type="component" value="Unassembled WGS sequence"/>
</dbReference>
<proteinExistence type="predicted"/>
<dbReference type="Gene3D" id="3.90.1750.20">
    <property type="entry name" value="Putative Large Serine Recombinase, Chain B, Domain 2"/>
    <property type="match status" value="1"/>
</dbReference>
<evidence type="ECO:0000256" key="2">
    <source>
        <dbReference type="ARBA" id="ARBA00023125"/>
    </source>
</evidence>
<dbReference type="PANTHER" id="PTHR30461">
    <property type="entry name" value="DNA-INVERTASE FROM LAMBDOID PROPHAGE"/>
    <property type="match status" value="1"/>
</dbReference>
<comment type="caution">
    <text evidence="9">The sequence shown here is derived from an EMBL/GenBank/DDBJ whole genome shotgun (WGS) entry which is preliminary data.</text>
</comment>
<dbReference type="InterPro" id="IPR050639">
    <property type="entry name" value="SSR_resolvase"/>
</dbReference>
<feature type="active site" description="O-(5'-phospho-DNA)-serine intermediate" evidence="4 5">
    <location>
        <position position="14"/>
    </location>
</feature>
<gene>
    <name evidence="9" type="primary">hin</name>
    <name evidence="9" type="ORF">SPSYN_01556</name>
</gene>
<dbReference type="PROSITE" id="PS51736">
    <property type="entry name" value="RECOMBINASES_3"/>
    <property type="match status" value="1"/>
</dbReference>
<dbReference type="CDD" id="cd03768">
    <property type="entry name" value="SR_ResInv"/>
    <property type="match status" value="1"/>
</dbReference>
<keyword evidence="2" id="KW-0238">DNA-binding</keyword>
<dbReference type="PROSITE" id="PS51737">
    <property type="entry name" value="RECOMBINASE_DNA_BIND"/>
    <property type="match status" value="1"/>
</dbReference>
<dbReference type="PROSITE" id="PS00397">
    <property type="entry name" value="RECOMBINASES_1"/>
    <property type="match status" value="1"/>
</dbReference>
<keyword evidence="6" id="KW-0175">Coiled coil</keyword>
<reference evidence="9" key="1">
    <citation type="submission" date="2016-02" db="EMBL/GenBank/DDBJ databases">
        <title>Draft Genome Sequence of Sporotomaculum syntrophicum Strain FB, a Syntrophic Benzoate Degrader.</title>
        <authorList>
            <person name="Nobu M.K."/>
            <person name="Narihiro T."/>
            <person name="Qiu Y.-L."/>
            <person name="Ohashi A."/>
            <person name="Liu W.-T."/>
            <person name="Yuji S."/>
        </authorList>
    </citation>
    <scope>NUCLEOTIDE SEQUENCE</scope>
    <source>
        <strain evidence="9">FB</strain>
    </source>
</reference>
<sequence>MSKCNLVAAYARVSTEEQAEQGLSIPAQKSRLLAYCQSQGWEIFDFYVDDGYSGKDLERPAIKRLIEDARNKVINIALVLKLDRISRRQKDVLYLLEDVFETNGVGFKSVTETFDTTTSFGKAAIGMMAVFAQLERETILERTRMGKLEAARKGRWHGGTIYGYSYEPGTYILKIRESEAKVVRGIYDMYLDRSYGITSIANDLNDRGVPGPDGGHWIKQTVSYILNNPTYAGYSKHKGSLYEGIHEAIITKGQWEKTQELLKQRRGKHNHRHPSKKALLAGIIYCTECGARMRNKTVWQNYPYKPKKIMHYYVCYSQDGSARHMVRDKNCRCGYKQMEDIDNKVIKRLFKLSFNEKLLEGIIKEELAKETVDQKNAIRGLNQSQKELQQVNKSLDRWYEVFEKGALDPNELTERVKNLRAKREHLENSIREWEEEVKEEKQRTANVKEILETMINFRLIWDLATPDEKRDILINLIQEVRVNKASEVEVKFNL</sequence>
<dbReference type="InterPro" id="IPR011109">
    <property type="entry name" value="DNA_bind_recombinase_dom"/>
</dbReference>
<evidence type="ECO:0000256" key="6">
    <source>
        <dbReference type="SAM" id="Coils"/>
    </source>
</evidence>
<dbReference type="SMART" id="SM00857">
    <property type="entry name" value="Resolvase"/>
    <property type="match status" value="1"/>
</dbReference>
<protein>
    <submittedName>
        <fullName evidence="9">DNA-invertase hin</fullName>
    </submittedName>
</protein>
<dbReference type="Pfam" id="PF00239">
    <property type="entry name" value="Resolvase"/>
    <property type="match status" value="1"/>
</dbReference>
<feature type="coiled-coil region" evidence="6">
    <location>
        <begin position="381"/>
        <end position="450"/>
    </location>
</feature>
<keyword evidence="10" id="KW-1185">Reference proteome</keyword>
<dbReference type="AlphaFoldDB" id="A0A9D2WRS4"/>
<evidence type="ECO:0000259" key="8">
    <source>
        <dbReference type="PROSITE" id="PS51737"/>
    </source>
</evidence>
<feature type="domain" description="Recombinase" evidence="8">
    <location>
        <begin position="161"/>
        <end position="268"/>
    </location>
</feature>
<dbReference type="SUPFAM" id="SSF53041">
    <property type="entry name" value="Resolvase-like"/>
    <property type="match status" value="1"/>
</dbReference>
<dbReference type="InterPro" id="IPR006118">
    <property type="entry name" value="Recombinase_CS"/>
</dbReference>
<dbReference type="InterPro" id="IPR038109">
    <property type="entry name" value="DNA_bind_recomb_sf"/>
</dbReference>
<keyword evidence="3" id="KW-0233">DNA recombination</keyword>
<keyword evidence="1" id="KW-0229">DNA integration</keyword>
<dbReference type="InterPro" id="IPR036162">
    <property type="entry name" value="Resolvase-like_N_sf"/>
</dbReference>
<dbReference type="OrthoDB" id="1094757at2"/>
<evidence type="ECO:0000313" key="10">
    <source>
        <dbReference type="Proteomes" id="UP000798488"/>
    </source>
</evidence>
<dbReference type="GO" id="GO:0000150">
    <property type="term" value="F:DNA strand exchange activity"/>
    <property type="evidence" value="ECO:0007669"/>
    <property type="project" value="InterPro"/>
</dbReference>
<feature type="domain" description="Resolvase/invertase-type recombinase catalytic" evidence="7">
    <location>
        <begin position="6"/>
        <end position="154"/>
    </location>
</feature>
<dbReference type="EMBL" id="LSRS01000003">
    <property type="protein sequence ID" value="KAF1085417.1"/>
    <property type="molecule type" value="Genomic_DNA"/>
</dbReference>
<accession>A0A9D2WRS4</accession>
<organism evidence="9 10">
    <name type="scientific">Sporotomaculum syntrophicum</name>
    <dbReference type="NCBI Taxonomy" id="182264"/>
    <lineage>
        <taxon>Bacteria</taxon>
        <taxon>Bacillati</taxon>
        <taxon>Bacillota</taxon>
        <taxon>Clostridia</taxon>
        <taxon>Eubacteriales</taxon>
        <taxon>Desulfallaceae</taxon>
        <taxon>Sporotomaculum</taxon>
    </lineage>
</organism>
<name>A0A9D2WRS4_9FIRM</name>
<dbReference type="Pfam" id="PF13408">
    <property type="entry name" value="Zn_ribbon_recom"/>
    <property type="match status" value="1"/>
</dbReference>
<evidence type="ECO:0000256" key="1">
    <source>
        <dbReference type="ARBA" id="ARBA00022908"/>
    </source>
</evidence>
<evidence type="ECO:0000259" key="7">
    <source>
        <dbReference type="PROSITE" id="PS51736"/>
    </source>
</evidence>
<evidence type="ECO:0000256" key="4">
    <source>
        <dbReference type="PIRSR" id="PIRSR606118-50"/>
    </source>
</evidence>